<name>A0A804Q0W7_MAIZE</name>
<feature type="region of interest" description="Disordered" evidence="1">
    <location>
        <begin position="195"/>
        <end position="240"/>
    </location>
</feature>
<protein>
    <submittedName>
        <fullName evidence="2">Uncharacterized protein</fullName>
    </submittedName>
</protein>
<dbReference type="Gramene" id="Zm00001eb289740_T003">
    <property type="protein sequence ID" value="Zm00001eb289740_P003"/>
    <property type="gene ID" value="Zm00001eb289740"/>
</dbReference>
<evidence type="ECO:0000313" key="3">
    <source>
        <dbReference type="Proteomes" id="UP000007305"/>
    </source>
</evidence>
<feature type="compositionally biased region" description="Basic and acidic residues" evidence="1">
    <location>
        <begin position="214"/>
        <end position="224"/>
    </location>
</feature>
<accession>A0A804Q0W7</accession>
<dbReference type="EnsemblPlants" id="Zm00001eb289740_T003">
    <property type="protein sequence ID" value="Zm00001eb289740_P003"/>
    <property type="gene ID" value="Zm00001eb289740"/>
</dbReference>
<sequence>MNHDRSPPTVSPLIGPCLLTRIAEPHPTARINRNQCHATLQIAVPPSTQRKHKRTQAHDARVTTDERERERGEEGGREHGGLIEDGCRSKGGEEGRGGASRRGRPQEEAGLSLREGRPPVPRRPYRPLPQAGSLLPACRHRRPRLPRCRPRVPRRRGQSDHTYSPPVAEDAEGLICLALPRVSFLFLAPRVGGERSAGQQEEPDHPAARTAGDPQRRGAREATGRRHHRTRRGSAQHQPCAAPQENRCRCCQGRQREEVTQEGRRRQVAQKGGRLVGLKFRQTMWCMFCKMPELGCSLLLD</sequence>
<dbReference type="AlphaFoldDB" id="A0A804Q0W7"/>
<dbReference type="OrthoDB" id="10253031at2759"/>
<gene>
    <name evidence="2" type="primary">LOC100216750</name>
</gene>
<feature type="region of interest" description="Disordered" evidence="1">
    <location>
        <begin position="43"/>
        <end position="166"/>
    </location>
</feature>
<feature type="compositionally biased region" description="Basic residues" evidence="1">
    <location>
        <begin position="225"/>
        <end position="234"/>
    </location>
</feature>
<feature type="compositionally biased region" description="Basic residues" evidence="1">
    <location>
        <begin position="138"/>
        <end position="156"/>
    </location>
</feature>
<evidence type="ECO:0000256" key="1">
    <source>
        <dbReference type="SAM" id="MobiDB-lite"/>
    </source>
</evidence>
<keyword evidence="3" id="KW-1185">Reference proteome</keyword>
<reference evidence="2" key="2">
    <citation type="submission" date="2019-07" db="EMBL/GenBank/DDBJ databases">
        <authorList>
            <person name="Seetharam A."/>
            <person name="Woodhouse M."/>
            <person name="Cannon E."/>
        </authorList>
    </citation>
    <scope>NUCLEOTIDE SEQUENCE [LARGE SCALE GENOMIC DNA]</scope>
    <source>
        <strain evidence="2">cv. B73</strain>
    </source>
</reference>
<dbReference type="Proteomes" id="UP000007305">
    <property type="component" value="Chromosome 6"/>
</dbReference>
<organism evidence="2 3">
    <name type="scientific">Zea mays</name>
    <name type="common">Maize</name>
    <dbReference type="NCBI Taxonomy" id="4577"/>
    <lineage>
        <taxon>Eukaryota</taxon>
        <taxon>Viridiplantae</taxon>
        <taxon>Streptophyta</taxon>
        <taxon>Embryophyta</taxon>
        <taxon>Tracheophyta</taxon>
        <taxon>Spermatophyta</taxon>
        <taxon>Magnoliopsida</taxon>
        <taxon>Liliopsida</taxon>
        <taxon>Poales</taxon>
        <taxon>Poaceae</taxon>
        <taxon>PACMAD clade</taxon>
        <taxon>Panicoideae</taxon>
        <taxon>Andropogonodae</taxon>
        <taxon>Andropogoneae</taxon>
        <taxon>Tripsacinae</taxon>
        <taxon>Zea</taxon>
    </lineage>
</organism>
<feature type="compositionally biased region" description="Basic and acidic residues" evidence="1">
    <location>
        <begin position="56"/>
        <end position="96"/>
    </location>
</feature>
<reference evidence="2" key="3">
    <citation type="submission" date="2021-05" db="UniProtKB">
        <authorList>
            <consortium name="EnsemblPlants"/>
        </authorList>
    </citation>
    <scope>IDENTIFICATION</scope>
    <source>
        <strain evidence="2">cv. B73</strain>
    </source>
</reference>
<dbReference type="InParanoid" id="A0A804Q0W7"/>
<reference evidence="3" key="1">
    <citation type="journal article" date="2009" name="Science">
        <title>The B73 maize genome: complexity, diversity, and dynamics.</title>
        <authorList>
            <person name="Schnable P.S."/>
            <person name="Ware D."/>
            <person name="Fulton R.S."/>
            <person name="Stein J.C."/>
            <person name="Wei F."/>
            <person name="Pasternak S."/>
            <person name="Liang C."/>
            <person name="Zhang J."/>
            <person name="Fulton L."/>
            <person name="Graves T.A."/>
            <person name="Minx P."/>
            <person name="Reily A.D."/>
            <person name="Courtney L."/>
            <person name="Kruchowski S.S."/>
            <person name="Tomlinson C."/>
            <person name="Strong C."/>
            <person name="Delehaunty K."/>
            <person name="Fronick C."/>
            <person name="Courtney B."/>
            <person name="Rock S.M."/>
            <person name="Belter E."/>
            <person name="Du F."/>
            <person name="Kim K."/>
            <person name="Abbott R.M."/>
            <person name="Cotton M."/>
            <person name="Levy A."/>
            <person name="Marchetto P."/>
            <person name="Ochoa K."/>
            <person name="Jackson S.M."/>
            <person name="Gillam B."/>
            <person name="Chen W."/>
            <person name="Yan L."/>
            <person name="Higginbotham J."/>
            <person name="Cardenas M."/>
            <person name="Waligorski J."/>
            <person name="Applebaum E."/>
            <person name="Phelps L."/>
            <person name="Falcone J."/>
            <person name="Kanchi K."/>
            <person name="Thane T."/>
            <person name="Scimone A."/>
            <person name="Thane N."/>
            <person name="Henke J."/>
            <person name="Wang T."/>
            <person name="Ruppert J."/>
            <person name="Shah N."/>
            <person name="Rotter K."/>
            <person name="Hodges J."/>
            <person name="Ingenthron E."/>
            <person name="Cordes M."/>
            <person name="Kohlberg S."/>
            <person name="Sgro J."/>
            <person name="Delgado B."/>
            <person name="Mead K."/>
            <person name="Chinwalla A."/>
            <person name="Leonard S."/>
            <person name="Crouse K."/>
            <person name="Collura K."/>
            <person name="Kudrna D."/>
            <person name="Currie J."/>
            <person name="He R."/>
            <person name="Angelova A."/>
            <person name="Rajasekar S."/>
            <person name="Mueller T."/>
            <person name="Lomeli R."/>
            <person name="Scara G."/>
            <person name="Ko A."/>
            <person name="Delaney K."/>
            <person name="Wissotski M."/>
            <person name="Lopez G."/>
            <person name="Campos D."/>
            <person name="Braidotti M."/>
            <person name="Ashley E."/>
            <person name="Golser W."/>
            <person name="Kim H."/>
            <person name="Lee S."/>
            <person name="Lin J."/>
            <person name="Dujmic Z."/>
            <person name="Kim W."/>
            <person name="Talag J."/>
            <person name="Zuccolo A."/>
            <person name="Fan C."/>
            <person name="Sebastian A."/>
            <person name="Kramer M."/>
            <person name="Spiegel L."/>
            <person name="Nascimento L."/>
            <person name="Zutavern T."/>
            <person name="Miller B."/>
            <person name="Ambroise C."/>
            <person name="Muller S."/>
            <person name="Spooner W."/>
            <person name="Narechania A."/>
            <person name="Ren L."/>
            <person name="Wei S."/>
            <person name="Kumari S."/>
            <person name="Faga B."/>
            <person name="Levy M.J."/>
            <person name="McMahan L."/>
            <person name="Van Buren P."/>
            <person name="Vaughn M.W."/>
            <person name="Ying K."/>
            <person name="Yeh C.-T."/>
            <person name="Emrich S.J."/>
            <person name="Jia Y."/>
            <person name="Kalyanaraman A."/>
            <person name="Hsia A.-P."/>
            <person name="Barbazuk W.B."/>
            <person name="Baucom R.S."/>
            <person name="Brutnell T.P."/>
            <person name="Carpita N.C."/>
            <person name="Chaparro C."/>
            <person name="Chia J.-M."/>
            <person name="Deragon J.-M."/>
            <person name="Estill J.C."/>
            <person name="Fu Y."/>
            <person name="Jeddeloh J.A."/>
            <person name="Han Y."/>
            <person name="Lee H."/>
            <person name="Li P."/>
            <person name="Lisch D.R."/>
            <person name="Liu S."/>
            <person name="Liu Z."/>
            <person name="Nagel D.H."/>
            <person name="McCann M.C."/>
            <person name="SanMiguel P."/>
            <person name="Myers A.M."/>
            <person name="Nettleton D."/>
            <person name="Nguyen J."/>
            <person name="Penning B.W."/>
            <person name="Ponnala L."/>
            <person name="Schneider K.L."/>
            <person name="Schwartz D.C."/>
            <person name="Sharma A."/>
            <person name="Soderlund C."/>
            <person name="Springer N.M."/>
            <person name="Sun Q."/>
            <person name="Wang H."/>
            <person name="Waterman M."/>
            <person name="Westerman R."/>
            <person name="Wolfgruber T.K."/>
            <person name="Yang L."/>
            <person name="Yu Y."/>
            <person name="Zhang L."/>
            <person name="Zhou S."/>
            <person name="Zhu Q."/>
            <person name="Bennetzen J.L."/>
            <person name="Dawe R.K."/>
            <person name="Jiang J."/>
            <person name="Jiang N."/>
            <person name="Presting G.G."/>
            <person name="Wessler S.R."/>
            <person name="Aluru S."/>
            <person name="Martienssen R.A."/>
            <person name="Clifton S.W."/>
            <person name="McCombie W.R."/>
            <person name="Wing R.A."/>
            <person name="Wilson R.K."/>
        </authorList>
    </citation>
    <scope>NUCLEOTIDE SEQUENCE [LARGE SCALE GENOMIC DNA]</scope>
    <source>
        <strain evidence="3">cv. B73</strain>
    </source>
</reference>
<evidence type="ECO:0000313" key="2">
    <source>
        <dbReference type="EnsemblPlants" id="Zm00001eb289740_P003"/>
    </source>
</evidence>
<proteinExistence type="predicted"/>